<dbReference type="GO" id="GO:0008203">
    <property type="term" value="P:cholesterol metabolic process"/>
    <property type="evidence" value="ECO:0007669"/>
    <property type="project" value="UniProtKB-UniPathway"/>
</dbReference>
<evidence type="ECO:0000256" key="5">
    <source>
        <dbReference type="ARBA" id="ARBA00016287"/>
    </source>
</evidence>
<keyword evidence="8 11" id="KW-0521">NADP</keyword>
<evidence type="ECO:0000256" key="9">
    <source>
        <dbReference type="ARBA" id="ARBA00023002"/>
    </source>
</evidence>
<dbReference type="PANTHER" id="PTHR48467:SF1">
    <property type="entry name" value="GLUTAMATE SYNTHASE 1 [NADH], CHLOROPLASTIC-LIKE"/>
    <property type="match status" value="1"/>
</dbReference>
<feature type="binding site" evidence="12">
    <location>
        <position position="112"/>
    </location>
    <ligand>
        <name>FAD</name>
        <dbReference type="ChEBI" id="CHEBI:57692"/>
    </ligand>
</feature>
<evidence type="ECO:0000259" key="14">
    <source>
        <dbReference type="Pfam" id="PF07992"/>
    </source>
</evidence>
<dbReference type="InterPro" id="IPR021163">
    <property type="entry name" value="Ferredox_Rdtase_adrenod"/>
</dbReference>
<dbReference type="GO" id="GO:0016491">
    <property type="term" value="F:oxidoreductase activity"/>
    <property type="evidence" value="ECO:0007669"/>
    <property type="project" value="UniProtKB-KW"/>
</dbReference>
<feature type="binding site" evidence="12">
    <location>
        <position position="76"/>
    </location>
    <ligand>
        <name>FAD</name>
        <dbReference type="ChEBI" id="CHEBI:57692"/>
    </ligand>
</feature>
<dbReference type="GO" id="GO:0005739">
    <property type="term" value="C:mitochondrion"/>
    <property type="evidence" value="ECO:0007669"/>
    <property type="project" value="UniProtKB-SubCell"/>
</dbReference>
<comment type="similarity">
    <text evidence="3 11">Belongs to the ferredoxin--NADP reductase type 1 family.</text>
</comment>
<feature type="binding site" evidence="13">
    <location>
        <begin position="229"/>
        <end position="230"/>
    </location>
    <ligand>
        <name>NADP(+)</name>
        <dbReference type="ChEBI" id="CHEBI:58349"/>
    </ligand>
</feature>
<evidence type="ECO:0000313" key="16">
    <source>
        <dbReference type="Proteomes" id="UP000663828"/>
    </source>
</evidence>
<feature type="binding site" evidence="12">
    <location>
        <position position="68"/>
    </location>
    <ligand>
        <name>FAD</name>
        <dbReference type="ChEBI" id="CHEBI:57692"/>
    </ligand>
</feature>
<dbReference type="SUPFAM" id="SSF51971">
    <property type="entry name" value="Nucleotide-binding domain"/>
    <property type="match status" value="1"/>
</dbReference>
<name>A0A814SQI3_ADIRI</name>
<keyword evidence="16" id="KW-1185">Reference proteome</keyword>
<comment type="cofactor">
    <cofactor evidence="1 11 12">
        <name>FAD</name>
        <dbReference type="ChEBI" id="CHEBI:57692"/>
    </cofactor>
</comment>
<comment type="caution">
    <text evidence="15">The sequence shown here is derived from an EMBL/GenBank/DDBJ whole genome shotgun (WGS) entry which is preliminary data.</text>
</comment>
<accession>A0A814SQI3</accession>
<evidence type="ECO:0000256" key="3">
    <source>
        <dbReference type="ARBA" id="ARBA00008312"/>
    </source>
</evidence>
<reference evidence="15" key="1">
    <citation type="submission" date="2021-02" db="EMBL/GenBank/DDBJ databases">
        <authorList>
            <person name="Nowell W R."/>
        </authorList>
    </citation>
    <scope>NUCLEOTIDE SEQUENCE</scope>
</reference>
<dbReference type="UniPathway" id="UPA00296"/>
<dbReference type="AlphaFoldDB" id="A0A814SQI3"/>
<gene>
    <name evidence="15" type="ORF">XAT740_LOCUS20943</name>
</gene>
<feature type="binding site" evidence="12">
    <location>
        <position position="45"/>
    </location>
    <ligand>
        <name>FAD</name>
        <dbReference type="ChEBI" id="CHEBI:57692"/>
    </ligand>
</feature>
<comment type="catalytic activity">
    <reaction evidence="10 11">
        <text>2 reduced [adrenodoxin] + NADP(+) + H(+) = 2 oxidized [adrenodoxin] + NADPH</text>
        <dbReference type="Rhea" id="RHEA:42312"/>
        <dbReference type="Rhea" id="RHEA-COMP:9998"/>
        <dbReference type="Rhea" id="RHEA-COMP:9999"/>
        <dbReference type="ChEBI" id="CHEBI:15378"/>
        <dbReference type="ChEBI" id="CHEBI:33737"/>
        <dbReference type="ChEBI" id="CHEBI:33738"/>
        <dbReference type="ChEBI" id="CHEBI:57783"/>
        <dbReference type="ChEBI" id="CHEBI:58349"/>
        <dbReference type="EC" id="1.18.1.6"/>
    </reaction>
</comment>
<protein>
    <recommendedName>
        <fullName evidence="5 11">NADPH:adrenodoxin oxidoreductase, mitochondrial</fullName>
        <ecNumber evidence="4 11">1.18.1.6</ecNumber>
    </recommendedName>
</protein>
<evidence type="ECO:0000256" key="8">
    <source>
        <dbReference type="ARBA" id="ARBA00022857"/>
    </source>
</evidence>
<keyword evidence="7 11" id="KW-0274">FAD</keyword>
<feature type="binding site" evidence="12">
    <location>
        <begin position="402"/>
        <end position="404"/>
    </location>
    <ligand>
        <name>FAD</name>
        <dbReference type="ChEBI" id="CHEBI:57692"/>
    </ligand>
</feature>
<dbReference type="InterPro" id="IPR055275">
    <property type="entry name" value="Ferredox_Rdtase"/>
</dbReference>
<evidence type="ECO:0000313" key="15">
    <source>
        <dbReference type="EMBL" id="CAF1150880.1"/>
    </source>
</evidence>
<evidence type="ECO:0000256" key="2">
    <source>
        <dbReference type="ARBA" id="ARBA00004731"/>
    </source>
</evidence>
<proteinExistence type="inferred from homology"/>
<comment type="pathway">
    <text evidence="2">Steroid metabolism; cholesterol metabolism.</text>
</comment>
<dbReference type="PANTHER" id="PTHR48467">
    <property type="entry name" value="GLUTAMATE SYNTHASE 1 [NADH], CHLOROPLASTIC-LIKE"/>
    <property type="match status" value="1"/>
</dbReference>
<dbReference type="Proteomes" id="UP000663828">
    <property type="component" value="Unassembled WGS sequence"/>
</dbReference>
<feature type="binding site" evidence="13">
    <location>
        <position position="402"/>
    </location>
    <ligand>
        <name>NADP(+)</name>
        <dbReference type="ChEBI" id="CHEBI:58349"/>
    </ligand>
</feature>
<dbReference type="PRINTS" id="PR00419">
    <property type="entry name" value="ADXRDTASE"/>
</dbReference>
<keyword evidence="6 11" id="KW-0285">Flavoprotein</keyword>
<evidence type="ECO:0000256" key="6">
    <source>
        <dbReference type="ARBA" id="ARBA00022630"/>
    </source>
</evidence>
<evidence type="ECO:0000256" key="1">
    <source>
        <dbReference type="ARBA" id="ARBA00001974"/>
    </source>
</evidence>
<dbReference type="InterPro" id="IPR036188">
    <property type="entry name" value="FAD/NAD-bd_sf"/>
</dbReference>
<evidence type="ECO:0000256" key="10">
    <source>
        <dbReference type="ARBA" id="ARBA00048933"/>
    </source>
</evidence>
<evidence type="ECO:0000256" key="13">
    <source>
        <dbReference type="PIRSR" id="PIRSR000362-2"/>
    </source>
</evidence>
<dbReference type="Gene3D" id="3.50.50.60">
    <property type="entry name" value="FAD/NAD(P)-binding domain"/>
    <property type="match status" value="1"/>
</dbReference>
<dbReference type="EMBL" id="CAJNOR010001484">
    <property type="protein sequence ID" value="CAF1150880.1"/>
    <property type="molecule type" value="Genomic_DNA"/>
</dbReference>
<comment type="subcellular location">
    <subcellularLocation>
        <location evidence="11">Mitochondrion</location>
    </subcellularLocation>
</comment>
<dbReference type="Pfam" id="PF07992">
    <property type="entry name" value="Pyr_redox_2"/>
    <property type="match status" value="1"/>
</dbReference>
<feature type="binding site" evidence="13">
    <location>
        <position position="241"/>
    </location>
    <ligand>
        <name>NADP(+)</name>
        <dbReference type="ChEBI" id="CHEBI:58349"/>
    </ligand>
</feature>
<evidence type="ECO:0000256" key="12">
    <source>
        <dbReference type="PIRSR" id="PIRSR000362-1"/>
    </source>
</evidence>
<keyword evidence="9 11" id="KW-0560">Oxidoreductase</keyword>
<dbReference type="PIRSF" id="PIRSF000362">
    <property type="entry name" value="FNR"/>
    <property type="match status" value="1"/>
</dbReference>
<dbReference type="Gene3D" id="3.40.50.720">
    <property type="entry name" value="NAD(P)-binding Rossmann-like Domain"/>
    <property type="match status" value="1"/>
</dbReference>
<organism evidence="15 16">
    <name type="scientific">Adineta ricciae</name>
    <name type="common">Rotifer</name>
    <dbReference type="NCBI Taxonomy" id="249248"/>
    <lineage>
        <taxon>Eukaryota</taxon>
        <taxon>Metazoa</taxon>
        <taxon>Spiralia</taxon>
        <taxon>Gnathifera</taxon>
        <taxon>Rotifera</taxon>
        <taxon>Eurotatoria</taxon>
        <taxon>Bdelloidea</taxon>
        <taxon>Adinetida</taxon>
        <taxon>Adinetidae</taxon>
        <taxon>Adineta</taxon>
    </lineage>
</organism>
<evidence type="ECO:0000256" key="4">
    <source>
        <dbReference type="ARBA" id="ARBA00013219"/>
    </source>
</evidence>
<evidence type="ECO:0000256" key="7">
    <source>
        <dbReference type="ARBA" id="ARBA00022827"/>
    </source>
</evidence>
<keyword evidence="11" id="KW-0496">Mitochondrion</keyword>
<dbReference type="InterPro" id="IPR023753">
    <property type="entry name" value="FAD/NAD-binding_dom"/>
</dbReference>
<dbReference type="EC" id="1.18.1.6" evidence="4 11"/>
<evidence type="ECO:0000256" key="11">
    <source>
        <dbReference type="PIRNR" id="PIRNR000362"/>
    </source>
</evidence>
<sequence length="493" mass="56007">MLTHVVRRSFTSCLIRRSLSTISSQSSSPSPPPPIRICVVGSGPAGFYLTQNLLKLHQSLPVTIDILEKAPVPFGLVRYGVAPDHPEVKNVIHTFTKIAEHEHVRFIGNIHIGHTVRLQELQQFYHIIILAYGSSVERTLNIPGETSLENVFSAKDFVGWYNGVPENAQLRPKLDGTDCAVIIGMGNVALDCARILLSPIDDLAKTDITDQALDILRQSRIRHVILVGRRGPMQVSFTIKELRELTKLNGVQSMLKKEDFQQIDQNMIDKLERPRKRLTELMLKTVRTNQTKDHAERFWYLKFWRRPRRINGKTMVESVDFEYTEPVDRQQFANENLFVKENGTIETVPCGLVIKSIGYYGVQIDPWLPFDKERGIILNHQNRIDDRPGFYCTGWIGRGARGVIVETTTESHTVAKRIMDDIEQGRLQNLHDVKSGGDGLISLAKSRQVRCISYDDWKKLDAHETKLGLSKGKPREKILNIDKMLELTSNSNS</sequence>
<feature type="binding site" evidence="12">
    <location>
        <position position="395"/>
    </location>
    <ligand>
        <name>FAD</name>
        <dbReference type="ChEBI" id="CHEBI:57692"/>
    </ligand>
</feature>
<feature type="domain" description="FAD/NAD(P)-binding" evidence="14">
    <location>
        <begin position="36"/>
        <end position="197"/>
    </location>
</feature>